<accession>A0AAW0ZED2</accession>
<dbReference type="EMBL" id="JAWNGG020000238">
    <property type="protein sequence ID" value="KAK9295881.1"/>
    <property type="molecule type" value="Genomic_DNA"/>
</dbReference>
<dbReference type="AlphaFoldDB" id="A0AAW0ZED2"/>
<gene>
    <name evidence="1" type="ORF">QLX08_009939</name>
</gene>
<protein>
    <submittedName>
        <fullName evidence="1">Uncharacterized protein</fullName>
    </submittedName>
</protein>
<keyword evidence="2" id="KW-1185">Reference proteome</keyword>
<comment type="caution">
    <text evidence="1">The sequence shown here is derived from an EMBL/GenBank/DDBJ whole genome shotgun (WGS) entry which is preliminary data.</text>
</comment>
<dbReference type="Proteomes" id="UP001432146">
    <property type="component" value="Unassembled WGS sequence"/>
</dbReference>
<sequence>MTYHARREFFVPKLQHFLSFNVTQAEQMMSLLLVNNFYPMISHRRVQRKKKATNYCIRFGHSLWSANQLPAQGVKSELFVIHNCDESTSRNHVFNVIVKAVPFDEFTNR</sequence>
<reference evidence="1 2" key="1">
    <citation type="submission" date="2024-05" db="EMBL/GenBank/DDBJ databases">
        <title>The nuclear and mitochondrial genome assemblies of Tetragonisca angustula (Apidae: Meliponini), a tiny yet remarkable pollinator in the Neotropics.</title>
        <authorList>
            <person name="Ferrari R."/>
            <person name="Ricardo P.C."/>
            <person name="Dias F.C."/>
            <person name="Araujo N.S."/>
            <person name="Soares D.O."/>
            <person name="Zhou Q.-S."/>
            <person name="Zhu C.-D."/>
            <person name="Coutinho L."/>
            <person name="Airas M.C."/>
            <person name="Batista T.M."/>
        </authorList>
    </citation>
    <scope>NUCLEOTIDE SEQUENCE [LARGE SCALE GENOMIC DNA]</scope>
    <source>
        <strain evidence="1">ASF017062</strain>
        <tissue evidence="1">Abdomen</tissue>
    </source>
</reference>
<evidence type="ECO:0000313" key="2">
    <source>
        <dbReference type="Proteomes" id="UP001432146"/>
    </source>
</evidence>
<evidence type="ECO:0000313" key="1">
    <source>
        <dbReference type="EMBL" id="KAK9295881.1"/>
    </source>
</evidence>
<name>A0AAW0ZED2_9HYME</name>
<proteinExistence type="predicted"/>
<organism evidence="1 2">
    <name type="scientific">Tetragonisca angustula</name>
    <dbReference type="NCBI Taxonomy" id="166442"/>
    <lineage>
        <taxon>Eukaryota</taxon>
        <taxon>Metazoa</taxon>
        <taxon>Ecdysozoa</taxon>
        <taxon>Arthropoda</taxon>
        <taxon>Hexapoda</taxon>
        <taxon>Insecta</taxon>
        <taxon>Pterygota</taxon>
        <taxon>Neoptera</taxon>
        <taxon>Endopterygota</taxon>
        <taxon>Hymenoptera</taxon>
        <taxon>Apocrita</taxon>
        <taxon>Aculeata</taxon>
        <taxon>Apoidea</taxon>
        <taxon>Anthophila</taxon>
        <taxon>Apidae</taxon>
        <taxon>Tetragonisca</taxon>
    </lineage>
</organism>